<dbReference type="Proteomes" id="UP000292052">
    <property type="component" value="Unassembled WGS sequence"/>
</dbReference>
<dbReference type="Pfam" id="PF05721">
    <property type="entry name" value="PhyH"/>
    <property type="match status" value="1"/>
</dbReference>
<keyword evidence="3" id="KW-0408">Iron</keyword>
<comment type="cofactor">
    <cofactor evidence="1">
        <name>Fe cation</name>
        <dbReference type="ChEBI" id="CHEBI:24875"/>
    </cofactor>
</comment>
<evidence type="ECO:0000313" key="5">
    <source>
        <dbReference type="EMBL" id="RZB40092.1"/>
    </source>
</evidence>
<keyword evidence="5" id="KW-0560">Oxidoreductase</keyword>
<dbReference type="STRING" id="1661398.A0A482VA71"/>
<keyword evidence="6" id="KW-1185">Reference proteome</keyword>
<evidence type="ECO:0000256" key="4">
    <source>
        <dbReference type="ARBA" id="ARBA00038356"/>
    </source>
</evidence>
<name>A0A482VA71_ASBVE</name>
<dbReference type="SUPFAM" id="SSF51197">
    <property type="entry name" value="Clavaminate synthase-like"/>
    <property type="match status" value="1"/>
</dbReference>
<protein>
    <submittedName>
        <fullName evidence="5">Phytanoyl-CoA dioxygenase domain-containing protein 1-like</fullName>
    </submittedName>
</protein>
<keyword evidence="2" id="KW-0479">Metal-binding</keyword>
<keyword evidence="5" id="KW-0223">Dioxygenase</keyword>
<dbReference type="Gene3D" id="2.60.120.620">
    <property type="entry name" value="q2cbj1_9rhob like domain"/>
    <property type="match status" value="1"/>
</dbReference>
<accession>A0A482VA71</accession>
<comment type="similarity">
    <text evidence="4">Belongs to the PhyH family. PHYHD1 subfamily.</text>
</comment>
<dbReference type="OrthoDB" id="445007at2759"/>
<dbReference type="EMBL" id="QDEB01122321">
    <property type="protein sequence ID" value="RZB40092.1"/>
    <property type="molecule type" value="Genomic_DNA"/>
</dbReference>
<dbReference type="InterPro" id="IPR008775">
    <property type="entry name" value="Phytyl_CoA_dOase-like"/>
</dbReference>
<reference evidence="5 6" key="1">
    <citation type="submission" date="2017-03" db="EMBL/GenBank/DDBJ databases">
        <title>Genome of the blue death feigning beetle - Asbolus verrucosus.</title>
        <authorList>
            <person name="Rider S.D."/>
        </authorList>
    </citation>
    <scope>NUCLEOTIDE SEQUENCE [LARGE SCALE GENOMIC DNA]</scope>
    <source>
        <strain evidence="5">Butters</strain>
        <tissue evidence="5">Head and leg muscle</tissue>
    </source>
</reference>
<gene>
    <name evidence="5" type="ORF">BDFB_011187</name>
</gene>
<dbReference type="GO" id="GO:0046872">
    <property type="term" value="F:metal ion binding"/>
    <property type="evidence" value="ECO:0007669"/>
    <property type="project" value="UniProtKB-KW"/>
</dbReference>
<evidence type="ECO:0000256" key="3">
    <source>
        <dbReference type="ARBA" id="ARBA00023004"/>
    </source>
</evidence>
<dbReference type="AlphaFoldDB" id="A0A482VA71"/>
<dbReference type="GO" id="GO:0051213">
    <property type="term" value="F:dioxygenase activity"/>
    <property type="evidence" value="ECO:0007669"/>
    <property type="project" value="UniProtKB-KW"/>
</dbReference>
<dbReference type="PANTHER" id="PTHR20883:SF15">
    <property type="entry name" value="PHYTANOYL-COA DIOXYGENASE DOMAIN-CONTAINING PROTEIN 1"/>
    <property type="match status" value="1"/>
</dbReference>
<proteinExistence type="inferred from homology"/>
<evidence type="ECO:0000256" key="1">
    <source>
        <dbReference type="ARBA" id="ARBA00001962"/>
    </source>
</evidence>
<dbReference type="PANTHER" id="PTHR20883">
    <property type="entry name" value="PHYTANOYL-COA DIOXYGENASE DOMAIN CONTAINING 1"/>
    <property type="match status" value="1"/>
</dbReference>
<feature type="non-terminal residue" evidence="5">
    <location>
        <position position="1"/>
    </location>
</feature>
<sequence>FENDGYVVLEGFLTEKEVNEMVTESENLIKNMPEESHRTVFSSADSKSQQDKDKYFLDSSDKISYFYEADALGPNGELKVDPNLSLNKIGHALHELNPVFRKFTLDERVKECCFQLGFEDPVVVQSMYIFKNPGLGSEVIAHQDASYLHTEPVKVVGFWIALEDATLENGCLWFSKGSHKSGVHRRYIRNPDKDATELLIYTSPPPYYQKSGFTSVQVKKGSCIVIHGQVVHYSEANKSNKSRHAYTFHVIEQKDAKYSEDNWLQLPEGKSFLSLYKN</sequence>
<organism evidence="5 6">
    <name type="scientific">Asbolus verrucosus</name>
    <name type="common">Desert ironclad beetle</name>
    <dbReference type="NCBI Taxonomy" id="1661398"/>
    <lineage>
        <taxon>Eukaryota</taxon>
        <taxon>Metazoa</taxon>
        <taxon>Ecdysozoa</taxon>
        <taxon>Arthropoda</taxon>
        <taxon>Hexapoda</taxon>
        <taxon>Insecta</taxon>
        <taxon>Pterygota</taxon>
        <taxon>Neoptera</taxon>
        <taxon>Endopterygota</taxon>
        <taxon>Coleoptera</taxon>
        <taxon>Polyphaga</taxon>
        <taxon>Cucujiformia</taxon>
        <taxon>Tenebrionidae</taxon>
        <taxon>Pimeliinae</taxon>
        <taxon>Asbolus</taxon>
    </lineage>
</organism>
<evidence type="ECO:0000256" key="2">
    <source>
        <dbReference type="ARBA" id="ARBA00022723"/>
    </source>
</evidence>
<evidence type="ECO:0000313" key="6">
    <source>
        <dbReference type="Proteomes" id="UP000292052"/>
    </source>
</evidence>
<comment type="caution">
    <text evidence="5">The sequence shown here is derived from an EMBL/GenBank/DDBJ whole genome shotgun (WGS) entry which is preliminary data.</text>
</comment>